<keyword evidence="14 15" id="KW-0472">Membrane</keyword>
<dbReference type="EC" id="7.4.2.8" evidence="15"/>
<dbReference type="EMBL" id="AMFJ01021660">
    <property type="protein sequence ID" value="EKD65927.1"/>
    <property type="molecule type" value="Genomic_DNA"/>
</dbReference>
<dbReference type="GO" id="GO:0008564">
    <property type="term" value="F:protein-exporting ATPase activity"/>
    <property type="evidence" value="ECO:0007669"/>
    <property type="project" value="UniProtKB-EC"/>
</dbReference>
<keyword evidence="8 15" id="KW-0547">Nucleotide-binding</keyword>
<evidence type="ECO:0000256" key="17">
    <source>
        <dbReference type="SAM" id="Coils"/>
    </source>
</evidence>
<dbReference type="CDD" id="cd17928">
    <property type="entry name" value="DEXDc_SecA"/>
    <property type="match status" value="1"/>
</dbReference>
<dbReference type="SMART" id="SM00957">
    <property type="entry name" value="SecA_DEAD"/>
    <property type="match status" value="1"/>
</dbReference>
<dbReference type="SUPFAM" id="SSF81886">
    <property type="entry name" value="Helical scaffold and wing domains of SecA"/>
    <property type="match status" value="1"/>
</dbReference>
<dbReference type="Pfam" id="PF02810">
    <property type="entry name" value="SEC-C"/>
    <property type="match status" value="1"/>
</dbReference>
<evidence type="ECO:0000256" key="7">
    <source>
        <dbReference type="ARBA" id="ARBA00022723"/>
    </source>
</evidence>
<comment type="subunit">
    <text evidence="15">Monomer and homodimer. Part of the essential Sec protein translocation apparatus which comprises SecA, SecYEG and auxiliary proteins SecDF. Other proteins may also be involved.</text>
</comment>
<organism evidence="20">
    <name type="scientific">uncultured bacterium</name>
    <name type="common">gcode 4</name>
    <dbReference type="NCBI Taxonomy" id="1234023"/>
    <lineage>
        <taxon>Bacteria</taxon>
        <taxon>environmental samples</taxon>
    </lineage>
</organism>
<evidence type="ECO:0000256" key="9">
    <source>
        <dbReference type="ARBA" id="ARBA00022833"/>
    </source>
</evidence>
<dbReference type="GO" id="GO:0005886">
    <property type="term" value="C:plasma membrane"/>
    <property type="evidence" value="ECO:0007669"/>
    <property type="project" value="UniProtKB-SubCell"/>
</dbReference>
<evidence type="ECO:0000313" key="20">
    <source>
        <dbReference type="EMBL" id="EKD65927.1"/>
    </source>
</evidence>
<keyword evidence="6 15" id="KW-0963">Cytoplasm</keyword>
<keyword evidence="13 15" id="KW-0811">Translocation</keyword>
<dbReference type="InterPro" id="IPR044722">
    <property type="entry name" value="SecA_SF2_C"/>
</dbReference>
<dbReference type="InterPro" id="IPR011115">
    <property type="entry name" value="SecA_DEAD"/>
</dbReference>
<dbReference type="PANTHER" id="PTHR30612">
    <property type="entry name" value="SECA INNER MEMBRANE COMPONENT OF SEC PROTEIN SECRETION SYSTEM"/>
    <property type="match status" value="1"/>
</dbReference>
<dbReference type="GO" id="GO:0031522">
    <property type="term" value="C:cell envelope Sec protein transport complex"/>
    <property type="evidence" value="ECO:0007669"/>
    <property type="project" value="UniProtKB-ARBA"/>
</dbReference>
<keyword evidence="11 15" id="KW-0653">Protein transport</keyword>
<dbReference type="GO" id="GO:0065002">
    <property type="term" value="P:intracellular protein transmembrane transport"/>
    <property type="evidence" value="ECO:0007669"/>
    <property type="project" value="UniProtKB-UniRule"/>
</dbReference>
<sequence>MLENLIKTVFGDPNEKQVKKYNIQVEEIKKIEQNLEKELDTIEKVQEKTKQFMSLFEGLNYKNQDDYKKIKEILNSIKLEAFAVHKIACKLINWQEFQIDDKKFSWNMVPFDVQLVWALNLNDGNISEMRTWEWKTLVATISAYLNALAGNPVHIVTVNDYLATRDSKEMWIIYKSLGLTVWVISHNQSSDDKQFNYSQNIVYITNNELGFDYLRDNMATGINRRVLSPLFYAIVDEVDSILVDEARTPLIISAPDMEPTNKYLKFAQIAKVLKETTHYKIDEKQKTATLTEDGIQEIEKMLGIDNIYISAHYNDIHHIENALKAETVYKKDIDYLNRNDEIMIIDEHTGRVLSGRRYSDWLHQAIEAKENVTIQQESKTLASITFQNLFRLYKKLSGMTGTAKTEEEEFIKIYGLEVIVIPTNRPMIRDDKADLLFKNELGKYKYLVRLIREFHEAGQPVLVWTTSVAKSEYLSELLSMQWVPHEVLNAKQDTKEAEIISKAGHFKAVTIATNMAGRWTDIKLDEKARELKWEITIWLQKYSLGGLAIIGTEKHETRRIDNQLRWRAWRQWDPWLSQFMVSPQDDIMRVFGWDKLFGIFNSPMFASIPDDEPLIESKMLTNRINSVQKQVEGRNFDIRKHVLEYDDVLNNHRMVIYSKRNRILEQENVHEEVREMFENQIESFIESTILDDNYDRLEAEEIEKMSEEINSFANFEIININTLRKKNKQELKNYLNENLLKKLEDLKNSIKEEDFFDFEKRLFLQSIDELWMRHIDDMAHLREEVAFEWYAQKNPLIVYKEKSYDKFMNLLSELWFKVVKWMLTANPNQNIEQVEIDDKNLKVVFDETGMAWINSLDDLGWLKNLLSDAYEKNFKMSQTENEWIRVYSANEAKNNWPQQYKWTWRNEPCPCGSSKKYKHCHGK</sequence>
<dbReference type="GO" id="GO:0046872">
    <property type="term" value="F:metal ion binding"/>
    <property type="evidence" value="ECO:0007669"/>
    <property type="project" value="UniProtKB-KW"/>
</dbReference>
<dbReference type="Pfam" id="PF21090">
    <property type="entry name" value="P-loop_SecA"/>
    <property type="match status" value="1"/>
</dbReference>
<dbReference type="Gene3D" id="3.40.50.300">
    <property type="entry name" value="P-loop containing nucleotide triphosphate hydrolases"/>
    <property type="match status" value="3"/>
</dbReference>
<dbReference type="SUPFAM" id="SSF52540">
    <property type="entry name" value="P-loop containing nucleoside triphosphate hydrolases"/>
    <property type="match status" value="2"/>
</dbReference>
<dbReference type="InterPro" id="IPR004027">
    <property type="entry name" value="SEC_C_motif"/>
</dbReference>
<comment type="catalytic activity">
    <reaction evidence="15">
        <text>ATP + H2O + cellular proteinSide 1 = ADP + phosphate + cellular proteinSide 2.</text>
        <dbReference type="EC" id="7.4.2.8"/>
    </reaction>
</comment>
<comment type="caution">
    <text evidence="20">The sequence shown here is derived from an EMBL/GenBank/DDBJ whole genome shotgun (WGS) entry which is preliminary data.</text>
</comment>
<feature type="coiled-coil region" evidence="17">
    <location>
        <begin position="18"/>
        <end position="48"/>
    </location>
</feature>
<keyword evidence="7" id="KW-0479">Metal-binding</keyword>
<evidence type="ECO:0000256" key="5">
    <source>
        <dbReference type="ARBA" id="ARBA00022475"/>
    </source>
</evidence>
<dbReference type="Gene3D" id="1.10.3060.10">
    <property type="entry name" value="Helical scaffold and wing domains of SecA"/>
    <property type="match status" value="1"/>
</dbReference>
<dbReference type="FunFam" id="3.40.50.300:FF:000113">
    <property type="entry name" value="Preprotein translocase subunit SecA"/>
    <property type="match status" value="1"/>
</dbReference>
<evidence type="ECO:0000256" key="1">
    <source>
        <dbReference type="ARBA" id="ARBA00001947"/>
    </source>
</evidence>
<comment type="caution">
    <text evidence="15">Lacks conserved residue(s) required for the propagation of feature annotation.</text>
</comment>
<protein>
    <recommendedName>
        <fullName evidence="15 16">Protein translocase subunit SecA</fullName>
        <ecNumber evidence="15">7.4.2.8</ecNumber>
    </recommendedName>
</protein>
<dbReference type="SMART" id="SM00958">
    <property type="entry name" value="SecA_PP_bind"/>
    <property type="match status" value="1"/>
</dbReference>
<dbReference type="HAMAP" id="MF_01382">
    <property type="entry name" value="SecA"/>
    <property type="match status" value="1"/>
</dbReference>
<reference evidence="20" key="1">
    <citation type="journal article" date="2012" name="Science">
        <title>Fermentation, hydrogen, and sulfur metabolism in multiple uncultivated bacterial phyla.</title>
        <authorList>
            <person name="Wrighton K.C."/>
            <person name="Thomas B.C."/>
            <person name="Sharon I."/>
            <person name="Miller C.S."/>
            <person name="Castelle C.J."/>
            <person name="VerBerkmoes N.C."/>
            <person name="Wilkins M.J."/>
            <person name="Hettich R.L."/>
            <person name="Lipton M.S."/>
            <person name="Williams K.H."/>
            <person name="Long P.E."/>
            <person name="Banfield J.F."/>
        </authorList>
    </citation>
    <scope>NUCLEOTIDE SEQUENCE [LARGE SCALE GENOMIC DNA]</scope>
</reference>
<dbReference type="NCBIfam" id="NF009538">
    <property type="entry name" value="PRK12904.1"/>
    <property type="match status" value="1"/>
</dbReference>
<gene>
    <name evidence="15" type="primary">secA</name>
    <name evidence="20" type="ORF">ACD_49C00074G0004</name>
</gene>
<dbReference type="GO" id="GO:0043952">
    <property type="term" value="P:protein transport by the Sec complex"/>
    <property type="evidence" value="ECO:0007669"/>
    <property type="project" value="TreeGrafter"/>
</dbReference>
<accession>K2AVM2</accession>
<dbReference type="Pfam" id="PF07516">
    <property type="entry name" value="SecA_SW"/>
    <property type="match status" value="1"/>
</dbReference>
<dbReference type="PANTHER" id="PTHR30612:SF0">
    <property type="entry name" value="CHLOROPLAST PROTEIN-TRANSPORTING ATPASE"/>
    <property type="match status" value="1"/>
</dbReference>
<keyword evidence="9" id="KW-0862">Zinc</keyword>
<dbReference type="InterPro" id="IPR036266">
    <property type="entry name" value="SecA_Wing/Scaffold_sf"/>
</dbReference>
<evidence type="ECO:0000256" key="12">
    <source>
        <dbReference type="ARBA" id="ARBA00022967"/>
    </source>
</evidence>
<dbReference type="Pfam" id="PF01043">
    <property type="entry name" value="SecA_PP_bind"/>
    <property type="match status" value="1"/>
</dbReference>
<dbReference type="GO" id="GO:0017038">
    <property type="term" value="P:protein import"/>
    <property type="evidence" value="ECO:0007669"/>
    <property type="project" value="InterPro"/>
</dbReference>
<evidence type="ECO:0000256" key="15">
    <source>
        <dbReference type="HAMAP-Rule" id="MF_01382"/>
    </source>
</evidence>
<comment type="similarity">
    <text evidence="3 15 16">Belongs to the SecA family.</text>
</comment>
<dbReference type="AlphaFoldDB" id="K2AVM2"/>
<dbReference type="SUPFAM" id="SSF81767">
    <property type="entry name" value="Pre-protein crosslinking domain of SecA"/>
    <property type="match status" value="1"/>
</dbReference>
<feature type="domain" description="SecA family profile" evidence="19">
    <location>
        <begin position="3"/>
        <end position="612"/>
    </location>
</feature>
<evidence type="ECO:0000256" key="13">
    <source>
        <dbReference type="ARBA" id="ARBA00023010"/>
    </source>
</evidence>
<dbReference type="InterPro" id="IPR000185">
    <property type="entry name" value="SecA"/>
</dbReference>
<dbReference type="CDD" id="cd18803">
    <property type="entry name" value="SF2_C_secA"/>
    <property type="match status" value="1"/>
</dbReference>
<dbReference type="InterPro" id="IPR011130">
    <property type="entry name" value="SecA_preprotein_X-link_dom"/>
</dbReference>
<proteinExistence type="inferred from homology"/>
<comment type="cofactor">
    <cofactor evidence="1">
        <name>Zn(2+)</name>
        <dbReference type="ChEBI" id="CHEBI:29105"/>
    </cofactor>
</comment>
<evidence type="ECO:0000256" key="2">
    <source>
        <dbReference type="ARBA" id="ARBA00004170"/>
    </source>
</evidence>
<name>K2AVM2_9BACT</name>
<dbReference type="GO" id="GO:0005524">
    <property type="term" value="F:ATP binding"/>
    <property type="evidence" value="ECO:0007669"/>
    <property type="project" value="UniProtKB-UniRule"/>
</dbReference>
<keyword evidence="5 15" id="KW-1003">Cell membrane</keyword>
<dbReference type="FunFam" id="3.90.1440.10:FF:000002">
    <property type="entry name" value="Protein translocase subunit SecA"/>
    <property type="match status" value="1"/>
</dbReference>
<dbReference type="Gene3D" id="3.10.450.50">
    <property type="match status" value="1"/>
</dbReference>
<feature type="domain" description="Helicase ATP-binding" evidence="18">
    <location>
        <begin position="116"/>
        <end position="274"/>
    </location>
</feature>
<dbReference type="PROSITE" id="PS51196">
    <property type="entry name" value="SECA_MOTOR_DEAD"/>
    <property type="match status" value="1"/>
</dbReference>
<evidence type="ECO:0000256" key="16">
    <source>
        <dbReference type="RuleBase" id="RU003874"/>
    </source>
</evidence>
<dbReference type="Gene3D" id="3.90.1440.10">
    <property type="entry name" value="SecA, preprotein cross-linking domain"/>
    <property type="match status" value="1"/>
</dbReference>
<keyword evidence="12 15" id="KW-1278">Translocase</keyword>
<evidence type="ECO:0000256" key="3">
    <source>
        <dbReference type="ARBA" id="ARBA00007650"/>
    </source>
</evidence>
<dbReference type="InterPro" id="IPR027417">
    <property type="entry name" value="P-loop_NTPase"/>
</dbReference>
<feature type="binding site" evidence="15">
    <location>
        <position position="521"/>
    </location>
    <ligand>
        <name>ATP</name>
        <dbReference type="ChEBI" id="CHEBI:30616"/>
    </ligand>
</feature>
<evidence type="ECO:0000256" key="14">
    <source>
        <dbReference type="ARBA" id="ARBA00023136"/>
    </source>
</evidence>
<dbReference type="Pfam" id="PF07517">
    <property type="entry name" value="SecA_DEAD"/>
    <property type="match status" value="1"/>
</dbReference>
<evidence type="ECO:0000256" key="10">
    <source>
        <dbReference type="ARBA" id="ARBA00022840"/>
    </source>
</evidence>
<dbReference type="InterPro" id="IPR036670">
    <property type="entry name" value="SecA_X-link_sf"/>
</dbReference>
<keyword evidence="4 15" id="KW-0813">Transport</keyword>
<dbReference type="InterPro" id="IPR014018">
    <property type="entry name" value="SecA_motor_DEAD"/>
</dbReference>
<dbReference type="InterPro" id="IPR011116">
    <property type="entry name" value="SecA_Wing/Scaffold"/>
</dbReference>
<feature type="binding site" evidence="15">
    <location>
        <position position="114"/>
    </location>
    <ligand>
        <name>ATP</name>
        <dbReference type="ChEBI" id="CHEBI:30616"/>
    </ligand>
</feature>
<keyword evidence="17" id="KW-0175">Coiled coil</keyword>
<dbReference type="PRINTS" id="PR00906">
    <property type="entry name" value="SECA"/>
</dbReference>
<dbReference type="GO" id="GO:0006605">
    <property type="term" value="P:protein targeting"/>
    <property type="evidence" value="ECO:0007669"/>
    <property type="project" value="UniProtKB-UniRule"/>
</dbReference>
<dbReference type="GO" id="GO:0005829">
    <property type="term" value="C:cytosol"/>
    <property type="evidence" value="ECO:0007669"/>
    <property type="project" value="TreeGrafter"/>
</dbReference>
<comment type="subcellular location">
    <subcellularLocation>
        <location evidence="15">Cell membrane</location>
        <topology evidence="15">Peripheral membrane protein</topology>
        <orientation evidence="15">Cytoplasmic side</orientation>
    </subcellularLocation>
    <subcellularLocation>
        <location evidence="15">Cytoplasm</location>
    </subcellularLocation>
    <subcellularLocation>
        <location evidence="2">Membrane</location>
        <topology evidence="2">Peripheral membrane protein</topology>
    </subcellularLocation>
    <text evidence="15">Distribution is 50-50.</text>
</comment>
<dbReference type="PROSITE" id="PS51192">
    <property type="entry name" value="HELICASE_ATP_BIND_1"/>
    <property type="match status" value="1"/>
</dbReference>
<comment type="function">
    <text evidence="15">Part of the Sec protein translocase complex. Interacts with the SecYEG preprotein conducting channel. Has a central role in coupling the hydrolysis of ATP to the transfer of proteins into and across the cell membrane, serving as an ATP-driven molecular motor driving the stepwise translocation of polypeptide chains across the membrane.</text>
</comment>
<keyword evidence="10 15" id="KW-0067">ATP-binding</keyword>
<dbReference type="InterPro" id="IPR014001">
    <property type="entry name" value="Helicase_ATP-bd"/>
</dbReference>
<evidence type="ECO:0000256" key="4">
    <source>
        <dbReference type="ARBA" id="ARBA00022448"/>
    </source>
</evidence>
<dbReference type="NCBIfam" id="TIGR00963">
    <property type="entry name" value="secA"/>
    <property type="match status" value="1"/>
</dbReference>
<evidence type="ECO:0000256" key="6">
    <source>
        <dbReference type="ARBA" id="ARBA00022490"/>
    </source>
</evidence>
<evidence type="ECO:0000259" key="19">
    <source>
        <dbReference type="PROSITE" id="PS51196"/>
    </source>
</evidence>
<evidence type="ECO:0000256" key="11">
    <source>
        <dbReference type="ARBA" id="ARBA00022927"/>
    </source>
</evidence>
<evidence type="ECO:0000259" key="18">
    <source>
        <dbReference type="PROSITE" id="PS51192"/>
    </source>
</evidence>
<evidence type="ECO:0000256" key="8">
    <source>
        <dbReference type="ARBA" id="ARBA00022741"/>
    </source>
</evidence>